<feature type="signal peptide" evidence="2">
    <location>
        <begin position="1"/>
        <end position="20"/>
    </location>
</feature>
<dbReference type="EMBL" id="CP117988">
    <property type="protein sequence ID" value="WDG09371.1"/>
    <property type="molecule type" value="Genomic_DNA"/>
</dbReference>
<name>A0AAQ2Y107_9VIBR</name>
<evidence type="ECO:0000256" key="2">
    <source>
        <dbReference type="SAM" id="SignalP"/>
    </source>
</evidence>
<evidence type="ECO:0000256" key="1">
    <source>
        <dbReference type="SAM" id="MobiDB-lite"/>
    </source>
</evidence>
<sequence>MKKRALVAAIMIGIPSLSYANDCSDANMKAQRLKRDSIVLFTEVMDKDFENNTALLIKQYEQLTHGLKGVRELADISEKTLKHCAGNGFTNEIYSLKNKEKVMFSVAFTRDFKAFYDKYLVPNNTWTEATMAFESDIISKRNQIKINIQNAAEQSLKKESERKSAAEAEEKELTELKLTLDKVKRTKRENDTENKSERHTKRYSAESHTPVKSGFDTFVLESKLATKALECRTPKITPASGNWGALYGCIQGRAETVKWFINEKAGTGKVANIKLMWNDWSKDVGYGIHADKREAQRALDALINIYAPTESQPLNDAFWGNTNRTIESNSFTFDYSYTKGPAIDERLIIVRAR</sequence>
<accession>A0AAQ2Y107</accession>
<reference evidence="3" key="1">
    <citation type="submission" date="2023-02" db="EMBL/GenBank/DDBJ databases">
        <title>Isolation, identification, and genome analysis of Vibrio campbellii in the Penaeus vannamei larvae stage.</title>
        <authorList>
            <person name="Huang T."/>
            <person name="Zhang B."/>
        </authorList>
    </citation>
    <scope>NUCLEOTIDE SEQUENCE</scope>
    <source>
        <strain evidence="3">20220413_1</strain>
    </source>
</reference>
<dbReference type="AlphaFoldDB" id="A0AAQ2Y107"/>
<dbReference type="RefSeq" id="WP_274290993.1">
    <property type="nucleotide sequence ID" value="NZ_CP117988.1"/>
</dbReference>
<feature type="region of interest" description="Disordered" evidence="1">
    <location>
        <begin position="184"/>
        <end position="206"/>
    </location>
</feature>
<protein>
    <submittedName>
        <fullName evidence="3">Uncharacterized protein</fullName>
    </submittedName>
</protein>
<gene>
    <name evidence="3" type="ORF">PUN50_05705</name>
</gene>
<feature type="chain" id="PRO_5043049542" evidence="2">
    <location>
        <begin position="21"/>
        <end position="353"/>
    </location>
</feature>
<dbReference type="Proteomes" id="UP001219537">
    <property type="component" value="Chromosome 1"/>
</dbReference>
<evidence type="ECO:0000313" key="4">
    <source>
        <dbReference type="Proteomes" id="UP001219537"/>
    </source>
</evidence>
<evidence type="ECO:0000313" key="3">
    <source>
        <dbReference type="EMBL" id="WDG09371.1"/>
    </source>
</evidence>
<keyword evidence="2" id="KW-0732">Signal</keyword>
<organism evidence="3 4">
    <name type="scientific">Vibrio campbellii</name>
    <dbReference type="NCBI Taxonomy" id="680"/>
    <lineage>
        <taxon>Bacteria</taxon>
        <taxon>Pseudomonadati</taxon>
        <taxon>Pseudomonadota</taxon>
        <taxon>Gammaproteobacteria</taxon>
        <taxon>Vibrionales</taxon>
        <taxon>Vibrionaceae</taxon>
        <taxon>Vibrio</taxon>
    </lineage>
</organism>
<proteinExistence type="predicted"/>
<feature type="compositionally biased region" description="Basic and acidic residues" evidence="1">
    <location>
        <begin position="184"/>
        <end position="197"/>
    </location>
</feature>